<organism evidence="2 3">
    <name type="scientific">Ditylenchus destructor</name>
    <dbReference type="NCBI Taxonomy" id="166010"/>
    <lineage>
        <taxon>Eukaryota</taxon>
        <taxon>Metazoa</taxon>
        <taxon>Ecdysozoa</taxon>
        <taxon>Nematoda</taxon>
        <taxon>Chromadorea</taxon>
        <taxon>Rhabditida</taxon>
        <taxon>Tylenchina</taxon>
        <taxon>Tylenchomorpha</taxon>
        <taxon>Sphaerularioidea</taxon>
        <taxon>Anguinidae</taxon>
        <taxon>Anguininae</taxon>
        <taxon>Ditylenchus</taxon>
    </lineage>
</organism>
<keyword evidence="1" id="KW-0175">Coiled coil</keyword>
<comment type="caution">
    <text evidence="2">The sequence shown here is derived from an EMBL/GenBank/DDBJ whole genome shotgun (WGS) entry which is preliminary data.</text>
</comment>
<sequence>MSQLEENLHQIGRKIDQQVLRVSQRDVQELREQYEKARKKEIEANQMLLIERSRSKTQEREIDRRRKQLEESTDLIRKLQTDLDESRRVASGVKWELRENEIRACFVFDFIYNNYYHTPVLENKDKYYK</sequence>
<feature type="coiled-coil region" evidence="1">
    <location>
        <begin position="20"/>
        <end position="89"/>
    </location>
</feature>
<evidence type="ECO:0000256" key="1">
    <source>
        <dbReference type="SAM" id="Coils"/>
    </source>
</evidence>
<dbReference type="EMBL" id="JAKKPZ010000002">
    <property type="protein sequence ID" value="KAI1725392.1"/>
    <property type="molecule type" value="Genomic_DNA"/>
</dbReference>
<dbReference type="AlphaFoldDB" id="A0AAD4NGW7"/>
<reference evidence="2" key="1">
    <citation type="submission" date="2022-01" db="EMBL/GenBank/DDBJ databases">
        <title>Genome Sequence Resource for Two Populations of Ditylenchus destructor, the Migratory Endoparasitic Phytonematode.</title>
        <authorList>
            <person name="Zhang H."/>
            <person name="Lin R."/>
            <person name="Xie B."/>
        </authorList>
    </citation>
    <scope>NUCLEOTIDE SEQUENCE</scope>
    <source>
        <strain evidence="2">BazhouSP</strain>
    </source>
</reference>
<name>A0AAD4NGW7_9BILA</name>
<evidence type="ECO:0000313" key="3">
    <source>
        <dbReference type="Proteomes" id="UP001201812"/>
    </source>
</evidence>
<accession>A0AAD4NGW7</accession>
<gene>
    <name evidence="2" type="ORF">DdX_02050</name>
</gene>
<keyword evidence="3" id="KW-1185">Reference proteome</keyword>
<evidence type="ECO:0000313" key="2">
    <source>
        <dbReference type="EMBL" id="KAI1725392.1"/>
    </source>
</evidence>
<proteinExistence type="predicted"/>
<dbReference type="Proteomes" id="UP001201812">
    <property type="component" value="Unassembled WGS sequence"/>
</dbReference>
<protein>
    <submittedName>
        <fullName evidence="2">Uncharacterized protein</fullName>
    </submittedName>
</protein>